<gene>
    <name evidence="3" type="ORF">LRP29_13960</name>
</gene>
<keyword evidence="1" id="KW-1133">Transmembrane helix</keyword>
<dbReference type="RefSeq" id="WP_024504887.1">
    <property type="nucleotide sequence ID" value="NZ_CP088147.1"/>
</dbReference>
<dbReference type="EMBL" id="CP088147">
    <property type="protein sequence ID" value="UTU54422.1"/>
    <property type="molecule type" value="Genomic_DNA"/>
</dbReference>
<evidence type="ECO:0000313" key="4">
    <source>
        <dbReference type="Proteomes" id="UP001060070"/>
    </source>
</evidence>
<keyword evidence="4" id="KW-1185">Reference proteome</keyword>
<reference evidence="3 4" key="1">
    <citation type="journal article" date="2022" name="Microbiol. Resour. Announc.">
        <title>Complete Genome Sequence of Mesorhizobium ciceri Strain R30, a Rhizobium Used as a Commercial Inoculant for Chickpea in Argentina.</title>
        <authorList>
            <person name="Foresto E."/>
            <person name="Revale S."/>
            <person name="Primo E."/>
            <person name="Nievas F."/>
            <person name="Carezzano E."/>
            <person name="Puente M."/>
            <person name="Alzari P."/>
            <person name="Mart M."/>
            <person name="Ben-Assaya M."/>
            <person name="Mornico D."/>
            <person name="Santoro M."/>
            <person name="Mart F."/>
            <person name="Giordano W."/>
            <person name="Bogino P."/>
        </authorList>
    </citation>
    <scope>NUCLEOTIDE SEQUENCE [LARGE SCALE GENOMIC DNA]</scope>
    <source>
        <strain evidence="3 4">R30</strain>
    </source>
</reference>
<feature type="transmembrane region" description="Helical" evidence="1">
    <location>
        <begin position="66"/>
        <end position="84"/>
    </location>
</feature>
<evidence type="ECO:0000313" key="3">
    <source>
        <dbReference type="EMBL" id="UTU54422.1"/>
    </source>
</evidence>
<organism evidence="3 4">
    <name type="scientific">Mesorhizobium ciceri</name>
    <dbReference type="NCBI Taxonomy" id="39645"/>
    <lineage>
        <taxon>Bacteria</taxon>
        <taxon>Pseudomonadati</taxon>
        <taxon>Pseudomonadota</taxon>
        <taxon>Alphaproteobacteria</taxon>
        <taxon>Hyphomicrobiales</taxon>
        <taxon>Phyllobacteriaceae</taxon>
        <taxon>Mesorhizobium</taxon>
    </lineage>
</organism>
<evidence type="ECO:0000256" key="1">
    <source>
        <dbReference type="SAM" id="Phobius"/>
    </source>
</evidence>
<feature type="domain" description="DUF1468" evidence="2">
    <location>
        <begin position="2"/>
        <end position="137"/>
    </location>
</feature>
<feature type="transmembrane region" description="Helical" evidence="1">
    <location>
        <begin position="36"/>
        <end position="54"/>
    </location>
</feature>
<keyword evidence="1" id="KW-0472">Membrane</keyword>
<name>A0AB38TJM5_9HYPH</name>
<keyword evidence="1" id="KW-0812">Transmembrane</keyword>
<dbReference type="Pfam" id="PF07331">
    <property type="entry name" value="TctB"/>
    <property type="match status" value="1"/>
</dbReference>
<dbReference type="Proteomes" id="UP001060070">
    <property type="component" value="Chromosome"/>
</dbReference>
<dbReference type="AlphaFoldDB" id="A0AB38TJM5"/>
<dbReference type="InterPro" id="IPR009936">
    <property type="entry name" value="DUF1468"/>
</dbReference>
<feature type="transmembrane region" description="Helical" evidence="1">
    <location>
        <begin position="90"/>
        <end position="107"/>
    </location>
</feature>
<evidence type="ECO:0000259" key="2">
    <source>
        <dbReference type="Pfam" id="PF07331"/>
    </source>
</evidence>
<sequence length="156" mass="16426">MISGTLVLATGAAFLYFGRGLTVGSASRMGPGYFPIVLSLLMVVLGLAIIVNALRSKSGAGEALTIPWRALVLVLGSIMVFALTLKGLGLFISLALCILATTMASSYTKWIPSITLALVLSLVCAFLFVYALGLPIPIIGQWLSFGYWWPSASPSP</sequence>
<accession>A0AB38TJM5</accession>
<feature type="transmembrane region" description="Helical" evidence="1">
    <location>
        <begin position="114"/>
        <end position="139"/>
    </location>
</feature>
<protein>
    <submittedName>
        <fullName evidence="3">Tripartite tricarboxylate transporter TctB family protein</fullName>
    </submittedName>
</protein>
<proteinExistence type="predicted"/>